<evidence type="ECO:0000313" key="6">
    <source>
        <dbReference type="EMBL" id="MBA4707095.1"/>
    </source>
</evidence>
<dbReference type="PANTHER" id="PTHR34653">
    <property type="match status" value="1"/>
</dbReference>
<comment type="similarity">
    <text evidence="2 4">Belongs to the FliE family.</text>
</comment>
<keyword evidence="6" id="KW-0966">Cell projection</keyword>
<keyword evidence="3 4" id="KW-0975">Bacterial flagellum</keyword>
<accession>A0A838Y7S8</accession>
<dbReference type="HAMAP" id="MF_00724">
    <property type="entry name" value="FliE"/>
    <property type="match status" value="1"/>
</dbReference>
<dbReference type="GO" id="GO:0003774">
    <property type="term" value="F:cytoskeletal motor activity"/>
    <property type="evidence" value="ECO:0007669"/>
    <property type="project" value="InterPro"/>
</dbReference>
<proteinExistence type="inferred from homology"/>
<evidence type="ECO:0000256" key="1">
    <source>
        <dbReference type="ARBA" id="ARBA00004117"/>
    </source>
</evidence>
<dbReference type="InterPro" id="IPR001624">
    <property type="entry name" value="FliE"/>
</dbReference>
<keyword evidence="7" id="KW-1185">Reference proteome</keyword>
<protein>
    <recommendedName>
        <fullName evidence="4 5">Flagellar hook-basal body complex protein FliE</fullName>
    </recommendedName>
</protein>
<dbReference type="EMBL" id="JACERN010000004">
    <property type="protein sequence ID" value="MBA4707095.1"/>
    <property type="molecule type" value="Genomic_DNA"/>
</dbReference>
<dbReference type="GO" id="GO:0005198">
    <property type="term" value="F:structural molecule activity"/>
    <property type="evidence" value="ECO:0007669"/>
    <property type="project" value="UniProtKB-UniRule"/>
</dbReference>
<dbReference type="Proteomes" id="UP000545606">
    <property type="component" value="Unassembled WGS sequence"/>
</dbReference>
<organism evidence="6 7">
    <name type="scientific">Aquitalea aquatica</name>
    <dbReference type="NCBI Taxonomy" id="3044273"/>
    <lineage>
        <taxon>Bacteria</taxon>
        <taxon>Pseudomonadati</taxon>
        <taxon>Pseudomonadota</taxon>
        <taxon>Betaproteobacteria</taxon>
        <taxon>Neisseriales</taxon>
        <taxon>Chromobacteriaceae</taxon>
        <taxon>Aquitalea</taxon>
    </lineage>
</organism>
<evidence type="ECO:0000256" key="4">
    <source>
        <dbReference type="HAMAP-Rule" id="MF_00724"/>
    </source>
</evidence>
<name>A0A838Y7S8_9NEIS</name>
<dbReference type="PANTHER" id="PTHR34653:SF1">
    <property type="entry name" value="FLAGELLAR HOOK-BASAL BODY COMPLEX PROTEIN FLIE"/>
    <property type="match status" value="1"/>
</dbReference>
<dbReference type="GO" id="GO:0009425">
    <property type="term" value="C:bacterial-type flagellum basal body"/>
    <property type="evidence" value="ECO:0007669"/>
    <property type="project" value="UniProtKB-SubCell"/>
</dbReference>
<keyword evidence="6" id="KW-0282">Flagellum</keyword>
<reference evidence="6 7" key="1">
    <citation type="submission" date="2020-07" db="EMBL/GenBank/DDBJ databases">
        <title>Draft genome sequence of violacein-producing bacteria and related species.</title>
        <authorList>
            <person name="Wilson H.S."/>
            <person name="De Leon M.E."/>
        </authorList>
    </citation>
    <scope>NUCLEOTIDE SEQUENCE [LARGE SCALE GENOMIC DNA]</scope>
    <source>
        <strain evidence="6 7">HSC-21Su07</strain>
    </source>
</reference>
<evidence type="ECO:0000313" key="7">
    <source>
        <dbReference type="Proteomes" id="UP000545606"/>
    </source>
</evidence>
<dbReference type="AlphaFoldDB" id="A0A838Y7S8"/>
<comment type="caution">
    <text evidence="6">The sequence shown here is derived from an EMBL/GenBank/DDBJ whole genome shotgun (WGS) entry which is preliminary data.</text>
</comment>
<evidence type="ECO:0000256" key="3">
    <source>
        <dbReference type="ARBA" id="ARBA00023143"/>
    </source>
</evidence>
<comment type="subcellular location">
    <subcellularLocation>
        <location evidence="1 4">Bacterial flagellum basal body</location>
    </subcellularLocation>
</comment>
<dbReference type="RefSeq" id="WP_181834430.1">
    <property type="nucleotide sequence ID" value="NZ_JACERN010000004.1"/>
</dbReference>
<evidence type="ECO:0000256" key="2">
    <source>
        <dbReference type="ARBA" id="ARBA00009272"/>
    </source>
</evidence>
<dbReference type="Pfam" id="PF02049">
    <property type="entry name" value="FliE"/>
    <property type="match status" value="1"/>
</dbReference>
<evidence type="ECO:0000256" key="5">
    <source>
        <dbReference type="NCBIfam" id="TIGR00205"/>
    </source>
</evidence>
<keyword evidence="6" id="KW-0969">Cilium</keyword>
<dbReference type="PRINTS" id="PR01006">
    <property type="entry name" value="FLGHOOKFLIE"/>
</dbReference>
<dbReference type="NCBIfam" id="TIGR00205">
    <property type="entry name" value="fliE"/>
    <property type="match status" value="1"/>
</dbReference>
<dbReference type="GO" id="GO:0071973">
    <property type="term" value="P:bacterial-type flagellum-dependent cell motility"/>
    <property type="evidence" value="ECO:0007669"/>
    <property type="project" value="InterPro"/>
</dbReference>
<sequence length="93" mass="10133">MIEAIAGSAFADSLSSAGVIKPGPASGFENVLTQLEKSENSLGTLLNDVATGQAGSLHQVMLKMEETRMQFELFMQVRNKVLEAYQEVMRIQV</sequence>
<gene>
    <name evidence="4 6" type="primary">fliE</name>
    <name evidence="6" type="ORF">H2Z84_01670</name>
</gene>